<keyword evidence="2" id="KW-1185">Reference proteome</keyword>
<name>A0ABY5X8I3_ERWPY</name>
<dbReference type="EMBL" id="CP103445">
    <property type="protein sequence ID" value="UWS33706.1"/>
    <property type="molecule type" value="Genomic_DNA"/>
</dbReference>
<reference evidence="1" key="1">
    <citation type="submission" date="2022-07" db="EMBL/GenBank/DDBJ databases">
        <title>Genetic diversity of Erwinia pyrifoliae.</title>
        <authorList>
            <person name="Park D.S."/>
            <person name="Ham H."/>
        </authorList>
    </citation>
    <scope>NUCLEOTIDE SEQUENCE</scope>
    <source>
        <strain evidence="1">CP201486</strain>
    </source>
</reference>
<protein>
    <submittedName>
        <fullName evidence="1">Uncharacterized protein</fullName>
    </submittedName>
</protein>
<proteinExistence type="predicted"/>
<evidence type="ECO:0000313" key="1">
    <source>
        <dbReference type="EMBL" id="UWS33706.1"/>
    </source>
</evidence>
<accession>A0ABY5X8I3</accession>
<sequence length="109" mass="11995">MEQLQRLAEVIAGTYLEGLIRDSGSDRVEHNGVSGKVSSPLLASGLIDNVISAARDLCIAEDYQREAYKMLMEMISFDGPQYQLTQHGRAVIDTMNSLALAKKCKLPTH</sequence>
<dbReference type="Proteomes" id="UP001058553">
    <property type="component" value="Chromosome"/>
</dbReference>
<dbReference type="RefSeq" id="WP_012666445.1">
    <property type="nucleotide sequence ID" value="NZ_CP023567.1"/>
</dbReference>
<gene>
    <name evidence="1" type="ORF">NYP84_00255</name>
</gene>
<dbReference type="GeneID" id="92238781"/>
<organism evidence="1 2">
    <name type="scientific">Erwinia pyrifoliae</name>
    <dbReference type="NCBI Taxonomy" id="79967"/>
    <lineage>
        <taxon>Bacteria</taxon>
        <taxon>Pseudomonadati</taxon>
        <taxon>Pseudomonadota</taxon>
        <taxon>Gammaproteobacteria</taxon>
        <taxon>Enterobacterales</taxon>
        <taxon>Erwiniaceae</taxon>
        <taxon>Erwinia</taxon>
    </lineage>
</organism>
<evidence type="ECO:0000313" key="2">
    <source>
        <dbReference type="Proteomes" id="UP001058553"/>
    </source>
</evidence>